<evidence type="ECO:0000256" key="1">
    <source>
        <dbReference type="SAM" id="MobiDB-lite"/>
    </source>
</evidence>
<protein>
    <submittedName>
        <fullName evidence="3">Uncharacterized protein</fullName>
    </submittedName>
</protein>
<evidence type="ECO:0000313" key="4">
    <source>
        <dbReference type="Proteomes" id="UP000324222"/>
    </source>
</evidence>
<gene>
    <name evidence="3" type="ORF">E2C01_016493</name>
</gene>
<sequence>MELTIGSLFLSLLFLRALSLPLAAHSGDTRPTGARPGKRHTSTDVQRWRWWSARGHLSDTESRPPRPALTPVTVRLRGVLVSTRIPDIHLTPVTNHSCHWSRALCPMLRYGLRDSWQEGSNVEGWDGVNEILRDRVAEETEGRRKATPKTHELELNSVTLSKQQRGPDAAAPGAWRDK</sequence>
<dbReference type="EMBL" id="VSRR010001207">
    <property type="protein sequence ID" value="MPC23444.1"/>
    <property type="molecule type" value="Genomic_DNA"/>
</dbReference>
<feature type="region of interest" description="Disordered" evidence="1">
    <location>
        <begin position="138"/>
        <end position="178"/>
    </location>
</feature>
<comment type="caution">
    <text evidence="3">The sequence shown here is derived from an EMBL/GenBank/DDBJ whole genome shotgun (WGS) entry which is preliminary data.</text>
</comment>
<feature type="compositionally biased region" description="Basic and acidic residues" evidence="1">
    <location>
        <begin position="138"/>
        <end position="154"/>
    </location>
</feature>
<feature type="chain" id="PRO_5022932475" evidence="2">
    <location>
        <begin position="20"/>
        <end position="178"/>
    </location>
</feature>
<evidence type="ECO:0000256" key="2">
    <source>
        <dbReference type="SAM" id="SignalP"/>
    </source>
</evidence>
<reference evidence="3 4" key="1">
    <citation type="submission" date="2019-05" db="EMBL/GenBank/DDBJ databases">
        <title>Another draft genome of Portunus trituberculatus and its Hox gene families provides insights of decapod evolution.</title>
        <authorList>
            <person name="Jeong J.-H."/>
            <person name="Song I."/>
            <person name="Kim S."/>
            <person name="Choi T."/>
            <person name="Kim D."/>
            <person name="Ryu S."/>
            <person name="Kim W."/>
        </authorList>
    </citation>
    <scope>NUCLEOTIDE SEQUENCE [LARGE SCALE GENOMIC DNA]</scope>
    <source>
        <tissue evidence="3">Muscle</tissue>
    </source>
</reference>
<dbReference type="AlphaFoldDB" id="A0A5B7DQW6"/>
<feature type="signal peptide" evidence="2">
    <location>
        <begin position="1"/>
        <end position="19"/>
    </location>
</feature>
<proteinExistence type="predicted"/>
<dbReference type="Proteomes" id="UP000324222">
    <property type="component" value="Unassembled WGS sequence"/>
</dbReference>
<evidence type="ECO:0000313" key="3">
    <source>
        <dbReference type="EMBL" id="MPC23444.1"/>
    </source>
</evidence>
<name>A0A5B7DQW6_PORTR</name>
<organism evidence="3 4">
    <name type="scientific">Portunus trituberculatus</name>
    <name type="common">Swimming crab</name>
    <name type="synonym">Neptunus trituberculatus</name>
    <dbReference type="NCBI Taxonomy" id="210409"/>
    <lineage>
        <taxon>Eukaryota</taxon>
        <taxon>Metazoa</taxon>
        <taxon>Ecdysozoa</taxon>
        <taxon>Arthropoda</taxon>
        <taxon>Crustacea</taxon>
        <taxon>Multicrustacea</taxon>
        <taxon>Malacostraca</taxon>
        <taxon>Eumalacostraca</taxon>
        <taxon>Eucarida</taxon>
        <taxon>Decapoda</taxon>
        <taxon>Pleocyemata</taxon>
        <taxon>Brachyura</taxon>
        <taxon>Eubrachyura</taxon>
        <taxon>Portunoidea</taxon>
        <taxon>Portunidae</taxon>
        <taxon>Portuninae</taxon>
        <taxon>Portunus</taxon>
    </lineage>
</organism>
<keyword evidence="4" id="KW-1185">Reference proteome</keyword>
<accession>A0A5B7DQW6</accession>
<keyword evidence="2" id="KW-0732">Signal</keyword>